<feature type="region of interest" description="Disordered" evidence="1">
    <location>
        <begin position="1"/>
        <end position="122"/>
    </location>
</feature>
<feature type="compositionally biased region" description="Polar residues" evidence="1">
    <location>
        <begin position="93"/>
        <end position="103"/>
    </location>
</feature>
<accession>A0ABN9VK92</accession>
<gene>
    <name evidence="2" type="ORF">PCOR1329_LOCUS58075</name>
</gene>
<evidence type="ECO:0000256" key="1">
    <source>
        <dbReference type="SAM" id="MobiDB-lite"/>
    </source>
</evidence>
<evidence type="ECO:0000313" key="3">
    <source>
        <dbReference type="Proteomes" id="UP001189429"/>
    </source>
</evidence>
<feature type="compositionally biased region" description="Gly residues" evidence="1">
    <location>
        <begin position="24"/>
        <end position="50"/>
    </location>
</feature>
<comment type="caution">
    <text evidence="2">The sequence shown here is derived from an EMBL/GenBank/DDBJ whole genome shotgun (WGS) entry which is preliminary data.</text>
</comment>
<sequence length="122" mass="11773">MSASMPARCRAGANSSTAPVIQKGGRGGEAGRRGGGGGGGGGGAFGGGGAASAERRAAPCSAERARAARSGCPQLTRRCRNSPPRGGGVGPSHGNTTSGLAQQEEQEGADHWHGHGVAGEVA</sequence>
<dbReference type="EMBL" id="CAUYUJ010017190">
    <property type="protein sequence ID" value="CAK0872691.1"/>
    <property type="molecule type" value="Genomic_DNA"/>
</dbReference>
<keyword evidence="3" id="KW-1185">Reference proteome</keyword>
<evidence type="ECO:0000313" key="2">
    <source>
        <dbReference type="EMBL" id="CAK0872691.1"/>
    </source>
</evidence>
<protein>
    <submittedName>
        <fullName evidence="2">Uncharacterized protein</fullName>
    </submittedName>
</protein>
<dbReference type="Proteomes" id="UP001189429">
    <property type="component" value="Unassembled WGS sequence"/>
</dbReference>
<organism evidence="2 3">
    <name type="scientific">Prorocentrum cordatum</name>
    <dbReference type="NCBI Taxonomy" id="2364126"/>
    <lineage>
        <taxon>Eukaryota</taxon>
        <taxon>Sar</taxon>
        <taxon>Alveolata</taxon>
        <taxon>Dinophyceae</taxon>
        <taxon>Prorocentrales</taxon>
        <taxon>Prorocentraceae</taxon>
        <taxon>Prorocentrum</taxon>
    </lineage>
</organism>
<reference evidence="2" key="1">
    <citation type="submission" date="2023-10" db="EMBL/GenBank/DDBJ databases">
        <authorList>
            <person name="Chen Y."/>
            <person name="Shah S."/>
            <person name="Dougan E. K."/>
            <person name="Thang M."/>
            <person name="Chan C."/>
        </authorList>
    </citation>
    <scope>NUCLEOTIDE SEQUENCE [LARGE SCALE GENOMIC DNA]</scope>
</reference>
<proteinExistence type="predicted"/>
<name>A0ABN9VK92_9DINO</name>